<name>A0A098S4I6_9BACT</name>
<keyword evidence="1" id="KW-0687">Ribonucleoprotein</keyword>
<gene>
    <name evidence="1" type="ORF">IX84_23505</name>
</gene>
<evidence type="ECO:0000313" key="1">
    <source>
        <dbReference type="EMBL" id="KGE86107.1"/>
    </source>
</evidence>
<dbReference type="AlphaFoldDB" id="A0A098S4I6"/>
<dbReference type="Proteomes" id="UP000029736">
    <property type="component" value="Unassembled WGS sequence"/>
</dbReference>
<accession>A0A098S4I6</accession>
<dbReference type="GO" id="GO:0005840">
    <property type="term" value="C:ribosome"/>
    <property type="evidence" value="ECO:0007669"/>
    <property type="project" value="UniProtKB-KW"/>
</dbReference>
<evidence type="ECO:0000313" key="2">
    <source>
        <dbReference type="Proteomes" id="UP000029736"/>
    </source>
</evidence>
<comment type="caution">
    <text evidence="1">The sequence shown here is derived from an EMBL/GenBank/DDBJ whole genome shotgun (WGS) entry which is preliminary data.</text>
</comment>
<dbReference type="OrthoDB" id="9811959at2"/>
<dbReference type="Gene3D" id="1.20.1440.60">
    <property type="entry name" value="23S rRNA-intervening sequence"/>
    <property type="match status" value="1"/>
</dbReference>
<dbReference type="SUPFAM" id="SSF158446">
    <property type="entry name" value="IVS-encoded protein-like"/>
    <property type="match status" value="1"/>
</dbReference>
<dbReference type="PANTHER" id="PTHR38471:SF2">
    <property type="entry name" value="FOUR HELIX BUNDLE PROTEIN"/>
    <property type="match status" value="1"/>
</dbReference>
<dbReference type="EMBL" id="JPOS01000082">
    <property type="protein sequence ID" value="KGE86107.1"/>
    <property type="molecule type" value="Genomic_DNA"/>
</dbReference>
<protein>
    <submittedName>
        <fullName evidence="1">S23 ribosomal protein</fullName>
    </submittedName>
</protein>
<dbReference type="InterPro" id="IPR012657">
    <property type="entry name" value="23S_rRNA-intervening_sequence"/>
</dbReference>
<reference evidence="1 2" key="1">
    <citation type="journal article" date="2014" name="Int. J. Syst. Evol. Microbiol.">
        <title>Phaeodactylibacter xiamenensis gen. nov., sp. nov., a member of the family Saprospiraceae isolated from the marine alga Phaeodactylum tricornutum.</title>
        <authorList>
            <person name="Chen Z.Jr."/>
            <person name="Lei X."/>
            <person name="Lai Q."/>
            <person name="Li Y."/>
            <person name="Zhang B."/>
            <person name="Zhang J."/>
            <person name="Zhang H."/>
            <person name="Yang L."/>
            <person name="Zheng W."/>
            <person name="Tian Y."/>
            <person name="Yu Z."/>
            <person name="Xu H.Jr."/>
            <person name="Zheng T."/>
        </authorList>
    </citation>
    <scope>NUCLEOTIDE SEQUENCE [LARGE SCALE GENOMIC DNA]</scope>
    <source>
        <strain evidence="1 2">KD52</strain>
    </source>
</reference>
<organism evidence="1 2">
    <name type="scientific">Phaeodactylibacter xiamenensis</name>
    <dbReference type="NCBI Taxonomy" id="1524460"/>
    <lineage>
        <taxon>Bacteria</taxon>
        <taxon>Pseudomonadati</taxon>
        <taxon>Bacteroidota</taxon>
        <taxon>Saprospiria</taxon>
        <taxon>Saprospirales</taxon>
        <taxon>Haliscomenobacteraceae</taxon>
        <taxon>Phaeodactylibacter</taxon>
    </lineage>
</organism>
<dbReference type="Pfam" id="PF05635">
    <property type="entry name" value="23S_rRNA_IVP"/>
    <property type="match status" value="1"/>
</dbReference>
<dbReference type="InterPro" id="IPR036583">
    <property type="entry name" value="23S_rRNA_IVS_sf"/>
</dbReference>
<dbReference type="CDD" id="cd16377">
    <property type="entry name" value="23S_rRNA_IVP_like"/>
    <property type="match status" value="1"/>
</dbReference>
<proteinExistence type="predicted"/>
<sequence length="119" mass="13975">MRYTELLAYKKAFELAVDIFEVSKSFPKEERYSLTDQIRRASRSVCANIAEGYRKRRYPKHFISKLSDSDAENAEVQVWTQFAYRFGYIPVGQHDTWLENSVEVGSLLGYMMDNPDKFK</sequence>
<dbReference type="STRING" id="1524460.IX84_23505"/>
<dbReference type="PANTHER" id="PTHR38471">
    <property type="entry name" value="FOUR HELIX BUNDLE PROTEIN"/>
    <property type="match status" value="1"/>
</dbReference>
<keyword evidence="1" id="KW-0689">Ribosomal protein</keyword>
<keyword evidence="2" id="KW-1185">Reference proteome</keyword>
<dbReference type="NCBIfam" id="TIGR02436">
    <property type="entry name" value="four helix bundle protein"/>
    <property type="match status" value="1"/>
</dbReference>